<keyword evidence="2" id="KW-1185">Reference proteome</keyword>
<dbReference type="AlphaFoldDB" id="A0A0H2S322"/>
<dbReference type="CDD" id="cd05325">
    <property type="entry name" value="carb_red_sniffer_like_SDR_c"/>
    <property type="match status" value="1"/>
</dbReference>
<dbReference type="PANTHER" id="PTHR45458">
    <property type="entry name" value="SHORT-CHAIN DEHYDROGENASE/REDUCTASE SDR"/>
    <property type="match status" value="1"/>
</dbReference>
<dbReference type="OrthoDB" id="9876299at2759"/>
<dbReference type="PANTHER" id="PTHR45458:SF3">
    <property type="entry name" value="CHAIN DEHYDROGENASE (ATSC), PUTATIVE-RELATED"/>
    <property type="match status" value="1"/>
</dbReference>
<organism evidence="1 2">
    <name type="scientific">Schizopora paradoxa</name>
    <dbReference type="NCBI Taxonomy" id="27342"/>
    <lineage>
        <taxon>Eukaryota</taxon>
        <taxon>Fungi</taxon>
        <taxon>Dikarya</taxon>
        <taxon>Basidiomycota</taxon>
        <taxon>Agaricomycotina</taxon>
        <taxon>Agaricomycetes</taxon>
        <taxon>Hymenochaetales</taxon>
        <taxon>Schizoporaceae</taxon>
        <taxon>Schizopora</taxon>
    </lineage>
</organism>
<sequence length="270" mass="29513">MPSYAITGTSRGIGFGFVRALSADANNTVFALVRDFSTAGQLLDFVKGHPHKNIHVIEADIADINSIKDAAQRVSELSGGKLDVLINNAALNLLDHERGHLTIDAFPSEETIDEDFTLYFKTNTLGPIHTMNAFVPLLRRGEMKKCIVMSTTSGSPKVVLQSGISQFIGYSISKAGLNLAIAKTAGRFKDEGLIFVSVIPGMVKTIPGSDEENEKFFKPFVAKIREVYPHFEGPITIERSVEDMISLINRLTIADSGKFIHRDGRDGDSE</sequence>
<dbReference type="EMBL" id="KQ085920">
    <property type="protein sequence ID" value="KLO16138.1"/>
    <property type="molecule type" value="Genomic_DNA"/>
</dbReference>
<name>A0A0H2S322_9AGAM</name>
<dbReference type="InterPro" id="IPR052184">
    <property type="entry name" value="SDR_enzymes"/>
</dbReference>
<dbReference type="SUPFAM" id="SSF51735">
    <property type="entry name" value="NAD(P)-binding Rossmann-fold domains"/>
    <property type="match status" value="1"/>
</dbReference>
<evidence type="ECO:0000313" key="1">
    <source>
        <dbReference type="EMBL" id="KLO16138.1"/>
    </source>
</evidence>
<dbReference type="GO" id="GO:0016616">
    <property type="term" value="F:oxidoreductase activity, acting on the CH-OH group of donors, NAD or NADP as acceptor"/>
    <property type="evidence" value="ECO:0007669"/>
    <property type="project" value="TreeGrafter"/>
</dbReference>
<accession>A0A0H2S322</accession>
<gene>
    <name evidence="1" type="ORF">SCHPADRAFT_938181</name>
</gene>
<dbReference type="InterPro" id="IPR002347">
    <property type="entry name" value="SDR_fam"/>
</dbReference>
<dbReference type="Proteomes" id="UP000053477">
    <property type="component" value="Unassembled WGS sequence"/>
</dbReference>
<dbReference type="PRINTS" id="PR00081">
    <property type="entry name" value="GDHRDH"/>
</dbReference>
<dbReference type="InParanoid" id="A0A0H2S322"/>
<proteinExistence type="predicted"/>
<dbReference type="Pfam" id="PF00106">
    <property type="entry name" value="adh_short"/>
    <property type="match status" value="1"/>
</dbReference>
<protein>
    <submittedName>
        <fullName evidence="1">NAD-binding protein</fullName>
    </submittedName>
</protein>
<dbReference type="Gene3D" id="3.40.50.720">
    <property type="entry name" value="NAD(P)-binding Rossmann-like Domain"/>
    <property type="match status" value="1"/>
</dbReference>
<evidence type="ECO:0000313" key="2">
    <source>
        <dbReference type="Proteomes" id="UP000053477"/>
    </source>
</evidence>
<reference evidence="1 2" key="1">
    <citation type="submission" date="2015-04" db="EMBL/GenBank/DDBJ databases">
        <title>Complete genome sequence of Schizopora paradoxa KUC8140, a cosmopolitan wood degrader in East Asia.</title>
        <authorList>
            <consortium name="DOE Joint Genome Institute"/>
            <person name="Min B."/>
            <person name="Park H."/>
            <person name="Jang Y."/>
            <person name="Kim J.-J."/>
            <person name="Kim K.H."/>
            <person name="Pangilinan J."/>
            <person name="Lipzen A."/>
            <person name="Riley R."/>
            <person name="Grigoriev I.V."/>
            <person name="Spatafora J.W."/>
            <person name="Choi I.-G."/>
        </authorList>
    </citation>
    <scope>NUCLEOTIDE SEQUENCE [LARGE SCALE GENOMIC DNA]</scope>
    <source>
        <strain evidence="1 2">KUC8140</strain>
    </source>
</reference>
<dbReference type="InterPro" id="IPR036291">
    <property type="entry name" value="NAD(P)-bd_dom_sf"/>
</dbReference>
<dbReference type="FunCoup" id="A0A0H2S322">
    <property type="interactions" value="119"/>
</dbReference>